<dbReference type="CDD" id="cd04738">
    <property type="entry name" value="DHOD_2_like"/>
    <property type="match status" value="1"/>
</dbReference>
<dbReference type="NCBIfam" id="NF003652">
    <property type="entry name" value="PRK05286.2-5"/>
    <property type="match status" value="1"/>
</dbReference>
<evidence type="ECO:0000256" key="2">
    <source>
        <dbReference type="ARBA" id="ARBA00003125"/>
    </source>
</evidence>
<proteinExistence type="inferred from homology"/>
<evidence type="ECO:0000256" key="6">
    <source>
        <dbReference type="ARBA" id="ARBA00012791"/>
    </source>
</evidence>
<evidence type="ECO:0000256" key="1">
    <source>
        <dbReference type="ARBA" id="ARBA00001917"/>
    </source>
</evidence>
<keyword evidence="10" id="KW-0665">Pyrimidine biosynthesis</keyword>
<reference evidence="16 17" key="1">
    <citation type="journal article" date="2016" name="Nat. Commun.">
        <title>Thousands of microbial genomes shed light on interconnected biogeochemical processes in an aquifer system.</title>
        <authorList>
            <person name="Anantharaman K."/>
            <person name="Brown C.T."/>
            <person name="Hug L.A."/>
            <person name="Sharon I."/>
            <person name="Castelle C.J."/>
            <person name="Probst A.J."/>
            <person name="Thomas B.C."/>
            <person name="Singh A."/>
            <person name="Wilkins M.J."/>
            <person name="Karaoz U."/>
            <person name="Brodie E.L."/>
            <person name="Williams K.H."/>
            <person name="Hubbard S.S."/>
            <person name="Banfield J.F."/>
        </authorList>
    </citation>
    <scope>NUCLEOTIDE SEQUENCE [LARGE SCALE GENOMIC DNA]</scope>
</reference>
<dbReference type="GO" id="GO:0005737">
    <property type="term" value="C:cytoplasm"/>
    <property type="evidence" value="ECO:0007669"/>
    <property type="project" value="InterPro"/>
</dbReference>
<comment type="function">
    <text evidence="2">Catalyzes the conversion of dihydroorotate to orotate with quinone as electron acceptor.</text>
</comment>
<comment type="similarity">
    <text evidence="5">Belongs to the dihydroorotate dehydrogenase family. Type 2 subfamily.</text>
</comment>
<comment type="caution">
    <text evidence="16">The sequence shown here is derived from an EMBL/GenBank/DDBJ whole genome shotgun (WGS) entry which is preliminary data.</text>
</comment>
<organism evidence="16 17">
    <name type="scientific">Candidatus Kaiserbacteria bacterium RIFCSPLOWO2_01_FULL_54_20</name>
    <dbReference type="NCBI Taxonomy" id="1798513"/>
    <lineage>
        <taxon>Bacteria</taxon>
        <taxon>Candidatus Kaiseribacteriota</taxon>
    </lineage>
</organism>
<dbReference type="NCBIfam" id="TIGR01036">
    <property type="entry name" value="pyrD_sub2"/>
    <property type="match status" value="1"/>
</dbReference>
<evidence type="ECO:0000256" key="12">
    <source>
        <dbReference type="ARBA" id="ARBA00023136"/>
    </source>
</evidence>
<evidence type="ECO:0000256" key="13">
    <source>
        <dbReference type="ARBA" id="ARBA00048639"/>
    </source>
</evidence>
<dbReference type="Proteomes" id="UP000178427">
    <property type="component" value="Unassembled WGS sequence"/>
</dbReference>
<comment type="subcellular location">
    <subcellularLocation>
        <location evidence="3">Membrane</location>
    </subcellularLocation>
</comment>
<dbReference type="Pfam" id="PF01180">
    <property type="entry name" value="DHO_dh"/>
    <property type="match status" value="1"/>
</dbReference>
<dbReference type="STRING" id="1798513.A3A40_02470"/>
<dbReference type="GO" id="GO:0106430">
    <property type="term" value="F:dihydroorotate dehydrogenase (quinone) activity"/>
    <property type="evidence" value="ECO:0007669"/>
    <property type="project" value="UniProtKB-EC"/>
</dbReference>
<keyword evidence="11" id="KW-0560">Oxidoreductase</keyword>
<protein>
    <recommendedName>
        <fullName evidence="7 14">Dihydroorotate dehydrogenase (quinone)</fullName>
        <ecNumber evidence="6 14">1.3.5.2</ecNumber>
    </recommendedName>
</protein>
<evidence type="ECO:0000256" key="7">
    <source>
        <dbReference type="ARBA" id="ARBA00018366"/>
    </source>
</evidence>
<feature type="domain" description="Dihydroorotate dehydrogenase catalytic" evidence="15">
    <location>
        <begin position="60"/>
        <end position="358"/>
    </location>
</feature>
<evidence type="ECO:0000256" key="10">
    <source>
        <dbReference type="ARBA" id="ARBA00022975"/>
    </source>
</evidence>
<evidence type="ECO:0000259" key="15">
    <source>
        <dbReference type="Pfam" id="PF01180"/>
    </source>
</evidence>
<evidence type="ECO:0000256" key="8">
    <source>
        <dbReference type="ARBA" id="ARBA00022630"/>
    </source>
</evidence>
<evidence type="ECO:0000256" key="14">
    <source>
        <dbReference type="NCBIfam" id="TIGR01036"/>
    </source>
</evidence>
<dbReference type="UniPathway" id="UPA00070">
    <property type="reaction ID" value="UER00946"/>
</dbReference>
<dbReference type="PANTHER" id="PTHR48109:SF4">
    <property type="entry name" value="DIHYDROOROTATE DEHYDROGENASE (QUINONE), MITOCHONDRIAL"/>
    <property type="match status" value="1"/>
</dbReference>
<evidence type="ECO:0000313" key="17">
    <source>
        <dbReference type="Proteomes" id="UP000178427"/>
    </source>
</evidence>
<keyword evidence="8" id="KW-0285">Flavoprotein</keyword>
<dbReference type="InterPro" id="IPR005720">
    <property type="entry name" value="Dihydroorotate_DH_cat"/>
</dbReference>
<dbReference type="GO" id="GO:0006207">
    <property type="term" value="P:'de novo' pyrimidine nucleobase biosynthetic process"/>
    <property type="evidence" value="ECO:0007669"/>
    <property type="project" value="UniProtKB-UniRule"/>
</dbReference>
<evidence type="ECO:0000256" key="3">
    <source>
        <dbReference type="ARBA" id="ARBA00004370"/>
    </source>
</evidence>
<dbReference type="PROSITE" id="PS00912">
    <property type="entry name" value="DHODEHASE_2"/>
    <property type="match status" value="1"/>
</dbReference>
<dbReference type="GO" id="GO:0044205">
    <property type="term" value="P:'de novo' UMP biosynthetic process"/>
    <property type="evidence" value="ECO:0007669"/>
    <property type="project" value="UniProtKB-UniPathway"/>
</dbReference>
<keyword evidence="12" id="KW-0472">Membrane</keyword>
<evidence type="ECO:0000256" key="11">
    <source>
        <dbReference type="ARBA" id="ARBA00023002"/>
    </source>
</evidence>
<dbReference type="GO" id="GO:0005886">
    <property type="term" value="C:plasma membrane"/>
    <property type="evidence" value="ECO:0007669"/>
    <property type="project" value="TreeGrafter"/>
</dbReference>
<dbReference type="AlphaFoldDB" id="A0A1F6EJC5"/>
<accession>A0A1F6EJC5</accession>
<evidence type="ECO:0000256" key="4">
    <source>
        <dbReference type="ARBA" id="ARBA00005161"/>
    </source>
</evidence>
<evidence type="ECO:0000313" key="16">
    <source>
        <dbReference type="EMBL" id="OGG73749.1"/>
    </source>
</evidence>
<comment type="catalytic activity">
    <reaction evidence="13">
        <text>(S)-dihydroorotate + a quinone = orotate + a quinol</text>
        <dbReference type="Rhea" id="RHEA:30187"/>
        <dbReference type="ChEBI" id="CHEBI:24646"/>
        <dbReference type="ChEBI" id="CHEBI:30839"/>
        <dbReference type="ChEBI" id="CHEBI:30864"/>
        <dbReference type="ChEBI" id="CHEBI:132124"/>
        <dbReference type="EC" id="1.3.5.2"/>
    </reaction>
</comment>
<dbReference type="PANTHER" id="PTHR48109">
    <property type="entry name" value="DIHYDROOROTATE DEHYDROGENASE (QUINONE), MITOCHONDRIAL-RELATED"/>
    <property type="match status" value="1"/>
</dbReference>
<evidence type="ECO:0000256" key="9">
    <source>
        <dbReference type="ARBA" id="ARBA00022643"/>
    </source>
</evidence>
<dbReference type="Gene3D" id="3.20.20.70">
    <property type="entry name" value="Aldolase class I"/>
    <property type="match status" value="1"/>
</dbReference>
<gene>
    <name evidence="16" type="ORF">A3A40_02470</name>
</gene>
<keyword evidence="9" id="KW-0288">FMN</keyword>
<sequence length="377" mass="40801">MKNSFVHAVGRSYRALTPVIFLADSEPAHDFVLDLSEVLGKVPGVPSLMRACMRVSHPSLNTTVAGIEFENPIGLAAGFDHEAQMPRIVDGLGFGFQSVGTVTNGAYEGNPYPRIKRLVKSRTMLVYKGFKSTGMSAVLKRLKGQQWRVPVGISIGRTNPLGEYTYPAAIGDIVEAFRKACNSGVPFAYFELNISCPNMLREVSFYEPERLAELLTAVCALNLPKPLFIKMPIGLQDDGVRALLDVVMCFPVAAVIFGNLQINRTDPAFDPQELATLAQYPGNWSGMPCQKRSDHLVTLAYNHVKGRLAIIGCGGIFSAADAYRKIRNGASLVQLVTATVWEGPQVPAEICADLPALLARDGFKNISEAVGVDAGKS</sequence>
<evidence type="ECO:0000256" key="5">
    <source>
        <dbReference type="ARBA" id="ARBA00005359"/>
    </source>
</evidence>
<comment type="pathway">
    <text evidence="4">Pyrimidine metabolism; UMP biosynthesis via de novo pathway; orotate from (S)-dihydroorotate (quinone route): step 1/1.</text>
</comment>
<dbReference type="InterPro" id="IPR005719">
    <property type="entry name" value="Dihydroorotate_DH_2"/>
</dbReference>
<dbReference type="EMBL" id="MFMA01000040">
    <property type="protein sequence ID" value="OGG73749.1"/>
    <property type="molecule type" value="Genomic_DNA"/>
</dbReference>
<dbReference type="InterPro" id="IPR013785">
    <property type="entry name" value="Aldolase_TIM"/>
</dbReference>
<dbReference type="InterPro" id="IPR050074">
    <property type="entry name" value="DHO_dehydrogenase"/>
</dbReference>
<dbReference type="SUPFAM" id="SSF51395">
    <property type="entry name" value="FMN-linked oxidoreductases"/>
    <property type="match status" value="1"/>
</dbReference>
<name>A0A1F6EJC5_9BACT</name>
<dbReference type="InterPro" id="IPR001295">
    <property type="entry name" value="Dihydroorotate_DH_CS"/>
</dbReference>
<comment type="cofactor">
    <cofactor evidence="1">
        <name>FMN</name>
        <dbReference type="ChEBI" id="CHEBI:58210"/>
    </cofactor>
</comment>
<dbReference type="EC" id="1.3.5.2" evidence="6 14"/>